<dbReference type="SUPFAM" id="SSF110296">
    <property type="entry name" value="Oligoxyloglucan reducing end-specific cellobiohydrolase"/>
    <property type="match status" value="1"/>
</dbReference>
<reference evidence="1" key="2">
    <citation type="submission" date="2021-04" db="EMBL/GenBank/DDBJ databases">
        <authorList>
            <person name="Gilroy R."/>
        </authorList>
    </citation>
    <scope>NUCLEOTIDE SEQUENCE</scope>
    <source>
        <strain evidence="1">Gambia16-930</strain>
    </source>
</reference>
<organism evidence="1 2">
    <name type="scientific">Candidatus Onthomorpha intestinigallinarum</name>
    <dbReference type="NCBI Taxonomy" id="2840880"/>
    <lineage>
        <taxon>Bacteria</taxon>
        <taxon>Pseudomonadati</taxon>
        <taxon>Bacteroidota</taxon>
        <taxon>Bacteroidia</taxon>
        <taxon>Bacteroidales</taxon>
        <taxon>Candidatus Onthomorpha</taxon>
    </lineage>
</organism>
<dbReference type="Proteomes" id="UP000824267">
    <property type="component" value="Unassembled WGS sequence"/>
</dbReference>
<proteinExistence type="predicted"/>
<comment type="caution">
    <text evidence="1">The sequence shown here is derived from an EMBL/GenBank/DDBJ whole genome shotgun (WGS) entry which is preliminary data.</text>
</comment>
<evidence type="ECO:0000313" key="1">
    <source>
        <dbReference type="EMBL" id="HIW87035.1"/>
    </source>
</evidence>
<sequence length="78" mass="8941">MPIMINYGNEMIRISPKDSKKIEYSVNQGRTWNTRYIGSSNVGMFTDLMEAGKEILGTTDKGLFYSTTAGRTWNLRKR</sequence>
<dbReference type="AlphaFoldDB" id="A0A9D1RGH7"/>
<gene>
    <name evidence="1" type="ORF">IAC47_02020</name>
</gene>
<dbReference type="EMBL" id="DXGG01000070">
    <property type="protein sequence ID" value="HIW87035.1"/>
    <property type="molecule type" value="Genomic_DNA"/>
</dbReference>
<accession>A0A9D1RGH7</accession>
<reference evidence="1" key="1">
    <citation type="journal article" date="2021" name="PeerJ">
        <title>Extensive microbial diversity within the chicken gut microbiome revealed by metagenomics and culture.</title>
        <authorList>
            <person name="Gilroy R."/>
            <person name="Ravi A."/>
            <person name="Getino M."/>
            <person name="Pursley I."/>
            <person name="Horton D.L."/>
            <person name="Alikhan N.F."/>
            <person name="Baker D."/>
            <person name="Gharbi K."/>
            <person name="Hall N."/>
            <person name="Watson M."/>
            <person name="Adriaenssens E.M."/>
            <person name="Foster-Nyarko E."/>
            <person name="Jarju S."/>
            <person name="Secka A."/>
            <person name="Antonio M."/>
            <person name="Oren A."/>
            <person name="Chaudhuri R.R."/>
            <person name="La Ragione R."/>
            <person name="Hildebrand F."/>
            <person name="Pallen M.J."/>
        </authorList>
    </citation>
    <scope>NUCLEOTIDE SEQUENCE</scope>
    <source>
        <strain evidence="1">Gambia16-930</strain>
    </source>
</reference>
<evidence type="ECO:0000313" key="2">
    <source>
        <dbReference type="Proteomes" id="UP000824267"/>
    </source>
</evidence>
<name>A0A9D1RGH7_9BACT</name>
<protein>
    <submittedName>
        <fullName evidence="1">Uncharacterized protein</fullName>
    </submittedName>
</protein>